<dbReference type="GO" id="GO:0015969">
    <property type="term" value="P:guanosine tetraphosphate metabolic process"/>
    <property type="evidence" value="ECO:0007669"/>
    <property type="project" value="InterPro"/>
</dbReference>
<keyword evidence="3" id="KW-1185">Reference proteome</keyword>
<dbReference type="Gene3D" id="1.10.287.860">
    <property type="entry name" value="Nucleotidyltransferase"/>
    <property type="match status" value="1"/>
</dbReference>
<dbReference type="AlphaFoldDB" id="A0A0D1EQV1"/>
<dbReference type="Gene3D" id="3.30.460.10">
    <property type="entry name" value="Beta Polymerase, domain 2"/>
    <property type="match status" value="1"/>
</dbReference>
<dbReference type="EMBL" id="JYFE01000006">
    <property type="protein sequence ID" value="KIT18020.1"/>
    <property type="molecule type" value="Genomic_DNA"/>
</dbReference>
<evidence type="ECO:0000313" key="3">
    <source>
        <dbReference type="Proteomes" id="UP000032232"/>
    </source>
</evidence>
<dbReference type="PATRIC" id="fig|935700.4.peg.270"/>
<evidence type="ECO:0000313" key="2">
    <source>
        <dbReference type="EMBL" id="KIT18020.1"/>
    </source>
</evidence>
<dbReference type="Proteomes" id="UP000032232">
    <property type="component" value="Unassembled WGS sequence"/>
</dbReference>
<proteinExistence type="predicted"/>
<dbReference type="EC" id="2.7.6.5" evidence="2"/>
<evidence type="ECO:0000259" key="1">
    <source>
        <dbReference type="SMART" id="SM00954"/>
    </source>
</evidence>
<protein>
    <submittedName>
        <fullName evidence="2">YwaC protein</fullName>
        <ecNumber evidence="2">2.7.6.5</ecNumber>
    </submittedName>
</protein>
<comment type="caution">
    <text evidence="2">The sequence shown here is derived from an EMBL/GenBank/DDBJ whole genome shotgun (WGS) entry which is preliminary data.</text>
</comment>
<dbReference type="SMART" id="SM00954">
    <property type="entry name" value="RelA_SpoT"/>
    <property type="match status" value="1"/>
</dbReference>
<dbReference type="InterPro" id="IPR007685">
    <property type="entry name" value="RelA_SpoT"/>
</dbReference>
<sequence length="367" mass="43178">MASLDFSHELEEFKKFYDENYQYHYDALRSMHSLLESLALSDSRLGIEKIEYRLKVRDECVGKFIRNYRGKLEKEKKGYSIKNHVSDILGLRITCQYEEDIAKVQNLIDQNFFVLETTDKTAELVADEGRFGYKGLHMDLCISEERAKFPEYYRYKGLRFEVQIRTLIQDAWSVLDHKLKYKKSIPNDLKRRVNALAALFEIADREFSAIRDLTGEYEERAEDYEVDISETEGLNAETKLEEGSGESGEKGKPAPILDAFSFLRIANHFFEGYEFPPDAADDFVEEILQMRPETTRGKFNYYLRTSISLVKRYAEERLTKAHVNMKPFTIMRHCLFYHDDKKFRTMLTPQARQYFNAYLLEAKNSAR</sequence>
<accession>A0A0D1EQV1</accession>
<dbReference type="SUPFAM" id="SSF81301">
    <property type="entry name" value="Nucleotidyltransferase"/>
    <property type="match status" value="1"/>
</dbReference>
<dbReference type="PANTHER" id="PTHR41773:SF1">
    <property type="entry name" value="RELA_SPOT DOMAIN-CONTAINING PROTEIN"/>
    <property type="match status" value="1"/>
</dbReference>
<organism evidence="2 3">
    <name type="scientific">Jannaschia aquimarina</name>
    <dbReference type="NCBI Taxonomy" id="935700"/>
    <lineage>
        <taxon>Bacteria</taxon>
        <taxon>Pseudomonadati</taxon>
        <taxon>Pseudomonadota</taxon>
        <taxon>Alphaproteobacteria</taxon>
        <taxon>Rhodobacterales</taxon>
        <taxon>Roseobacteraceae</taxon>
        <taxon>Jannaschia</taxon>
    </lineage>
</organism>
<dbReference type="STRING" id="935700.jaqu_02470"/>
<keyword evidence="2" id="KW-0808">Transferase</keyword>
<reference evidence="2 3" key="1">
    <citation type="submission" date="2015-02" db="EMBL/GenBank/DDBJ databases">
        <title>Genome Sequence of Jannaschia aquimarina DSM28248, a member of the Roseobacter clade.</title>
        <authorList>
            <person name="Voget S."/>
            <person name="Daniel R."/>
        </authorList>
    </citation>
    <scope>NUCLEOTIDE SEQUENCE [LARGE SCALE GENOMIC DNA]</scope>
    <source>
        <strain evidence="2 3">GSW-M26</strain>
    </source>
</reference>
<dbReference type="PANTHER" id="PTHR41773">
    <property type="entry name" value="GTP PYROPHOSPHATASE-RELATED"/>
    <property type="match status" value="1"/>
</dbReference>
<dbReference type="GO" id="GO:0008728">
    <property type="term" value="F:GTP diphosphokinase activity"/>
    <property type="evidence" value="ECO:0007669"/>
    <property type="project" value="UniProtKB-EC"/>
</dbReference>
<name>A0A0D1EQV1_9RHOB</name>
<dbReference type="CDD" id="cd05399">
    <property type="entry name" value="NT_Rel-Spo_like"/>
    <property type="match status" value="1"/>
</dbReference>
<gene>
    <name evidence="2" type="primary">ywaC</name>
    <name evidence="2" type="ORF">jaqu_02470</name>
</gene>
<dbReference type="Pfam" id="PF04607">
    <property type="entry name" value="RelA_SpoT"/>
    <property type="match status" value="1"/>
</dbReference>
<dbReference type="InterPro" id="IPR043519">
    <property type="entry name" value="NT_sf"/>
</dbReference>
<feature type="domain" description="RelA/SpoT" evidence="1">
    <location>
        <begin position="52"/>
        <end position="187"/>
    </location>
</feature>